<evidence type="ECO:0000313" key="18">
    <source>
        <dbReference type="Proteomes" id="UP000476338"/>
    </source>
</evidence>
<evidence type="ECO:0000256" key="3">
    <source>
        <dbReference type="ARBA" id="ARBA00022475"/>
    </source>
</evidence>
<feature type="domain" description="Penicillin-binding protein dimerisation" evidence="16">
    <location>
        <begin position="48"/>
        <end position="219"/>
    </location>
</feature>
<evidence type="ECO:0000256" key="5">
    <source>
        <dbReference type="ARBA" id="ARBA00022645"/>
    </source>
</evidence>
<dbReference type="GO" id="GO:0006508">
    <property type="term" value="P:proteolysis"/>
    <property type="evidence" value="ECO:0007669"/>
    <property type="project" value="UniProtKB-KW"/>
</dbReference>
<keyword evidence="13" id="KW-0961">Cell wall biogenesis/degradation</keyword>
<evidence type="ECO:0000256" key="14">
    <source>
        <dbReference type="SAM" id="Phobius"/>
    </source>
</evidence>
<keyword evidence="5 17" id="KW-0121">Carboxypeptidase</keyword>
<dbReference type="GO" id="GO:0005886">
    <property type="term" value="C:plasma membrane"/>
    <property type="evidence" value="ECO:0007669"/>
    <property type="project" value="UniProtKB-SubCell"/>
</dbReference>
<evidence type="ECO:0000256" key="4">
    <source>
        <dbReference type="ARBA" id="ARBA00022519"/>
    </source>
</evidence>
<dbReference type="InterPro" id="IPR050515">
    <property type="entry name" value="Beta-lactam/transpept"/>
</dbReference>
<evidence type="ECO:0000313" key="17">
    <source>
        <dbReference type="EMBL" id="MSN96020.1"/>
    </source>
</evidence>
<dbReference type="PANTHER" id="PTHR30627:SF2">
    <property type="entry name" value="PEPTIDOGLYCAN D,D-TRANSPEPTIDASE MRDA"/>
    <property type="match status" value="1"/>
</dbReference>
<keyword evidence="4" id="KW-0997">Cell inner membrane</keyword>
<accession>A0A6L5WFX3</accession>
<keyword evidence="10" id="KW-0573">Peptidoglycan synthesis</keyword>
<dbReference type="PANTHER" id="PTHR30627">
    <property type="entry name" value="PEPTIDOGLYCAN D,D-TRANSPEPTIDASE"/>
    <property type="match status" value="1"/>
</dbReference>
<dbReference type="Pfam" id="PF03717">
    <property type="entry name" value="PBP_dimer"/>
    <property type="match status" value="1"/>
</dbReference>
<evidence type="ECO:0000256" key="1">
    <source>
        <dbReference type="ARBA" id="ARBA00004167"/>
    </source>
</evidence>
<keyword evidence="3" id="KW-1003">Cell membrane</keyword>
<dbReference type="EMBL" id="VWSJ01000006">
    <property type="protein sequence ID" value="MSN96020.1"/>
    <property type="molecule type" value="Genomic_DNA"/>
</dbReference>
<organism evidence="17 18">
    <name type="scientific">Campylobacter portucalensis</name>
    <dbReference type="NCBI Taxonomy" id="2608384"/>
    <lineage>
        <taxon>Bacteria</taxon>
        <taxon>Pseudomonadati</taxon>
        <taxon>Campylobacterota</taxon>
        <taxon>Epsilonproteobacteria</taxon>
        <taxon>Campylobacterales</taxon>
        <taxon>Campylobacteraceae</taxon>
        <taxon>Campylobacter</taxon>
    </lineage>
</organism>
<keyword evidence="11 14" id="KW-1133">Transmembrane helix</keyword>
<keyword evidence="9" id="KW-0133">Cell shape</keyword>
<feature type="transmembrane region" description="Helical" evidence="14">
    <location>
        <begin position="7"/>
        <end position="27"/>
    </location>
</feature>
<dbReference type="GO" id="GO:0009002">
    <property type="term" value="F:serine-type D-Ala-D-Ala carboxypeptidase activity"/>
    <property type="evidence" value="ECO:0007669"/>
    <property type="project" value="UniProtKB-EC"/>
</dbReference>
<dbReference type="InterPro" id="IPR036138">
    <property type="entry name" value="PBP_dimer_sf"/>
</dbReference>
<comment type="caution">
    <text evidence="17">The sequence shown here is derived from an EMBL/GenBank/DDBJ whole genome shotgun (WGS) entry which is preliminary data.</text>
</comment>
<dbReference type="InterPro" id="IPR017790">
    <property type="entry name" value="Penicillin-binding_protein_2"/>
</dbReference>
<dbReference type="InterPro" id="IPR012338">
    <property type="entry name" value="Beta-lactam/transpept-like"/>
</dbReference>
<evidence type="ECO:0000256" key="8">
    <source>
        <dbReference type="ARBA" id="ARBA00022801"/>
    </source>
</evidence>
<dbReference type="AlphaFoldDB" id="A0A6L5WFX3"/>
<keyword evidence="6" id="KW-0645">Protease</keyword>
<dbReference type="Proteomes" id="UP000476338">
    <property type="component" value="Unassembled WGS sequence"/>
</dbReference>
<evidence type="ECO:0000256" key="13">
    <source>
        <dbReference type="ARBA" id="ARBA00023316"/>
    </source>
</evidence>
<reference evidence="17 18" key="1">
    <citation type="submission" date="2019-09" db="EMBL/GenBank/DDBJ databases">
        <authorList>
            <person name="Silva M."/>
            <person name="Pereira G."/>
            <person name="Lopes-Da-Costa L."/>
            <person name="Silva E."/>
        </authorList>
    </citation>
    <scope>NUCLEOTIDE SEQUENCE [LARGE SCALE GENOMIC DNA]</scope>
    <source>
        <strain evidence="17 18">FMV-PI01</strain>
    </source>
</reference>
<dbReference type="GO" id="GO:0071555">
    <property type="term" value="P:cell wall organization"/>
    <property type="evidence" value="ECO:0007669"/>
    <property type="project" value="UniProtKB-KW"/>
</dbReference>
<dbReference type="SUPFAM" id="SSF56519">
    <property type="entry name" value="Penicillin binding protein dimerisation domain"/>
    <property type="match status" value="1"/>
</dbReference>
<keyword evidence="18" id="KW-1185">Reference proteome</keyword>
<evidence type="ECO:0000256" key="6">
    <source>
        <dbReference type="ARBA" id="ARBA00022670"/>
    </source>
</evidence>
<sequence>MGRRVKILAIFIFLVWIILIARVYFLSIKSSDYYAKMALSNAVKTEIISPTRGQILDKNNHPLAINRLGYSILLKPHLKDKFLDEEISKITEIFKDFNASILKKEYKKQNSAYNQDYIKVVDFIDYDDMIPRFSKINLFNNILIEPASKRHYPFNELSSHIIGYVGIANSKDIEKFPIAKYTNYVGRSGVEAFYNEILAGEVGKKITKVTALNKVVEELEYKKPNSNDIALHIDIKLQKFLQDLFKNKAGAVVIMDVKDGAIIGAGSYPEYNLNPFVTGISTSRWNEIINDLNHPFTNKLINGLYPPGSVIKMGVGMSFLNSGKITKDKSYKCSGYIVLGKRKFRCWKTWGHGSVDLNKAIRESCDVYFYEGSLEVGIDFIATNLERYGFGKKTNIDLPNEFIGTVPNKAWKMEKFRRPWYTGETVITSIGQGNFLVTPMQIAKHTAEIASGKGLTPHFLKSINGKDVKFDTYEIFTPFEKLNLPSIKKAMYEVANHPKGTSYNYLKDSIVKIAAKTGTAQVVGIPQSELVRMKESDMEYFHRSHSWITGFAPYDDPKYAVTVLVEHGGGGSSTGSPILKSIFEKLVEMGYIDLNSTK</sequence>
<evidence type="ECO:0000256" key="2">
    <source>
        <dbReference type="ARBA" id="ARBA00004236"/>
    </source>
</evidence>
<dbReference type="GO" id="GO:0008658">
    <property type="term" value="F:penicillin binding"/>
    <property type="evidence" value="ECO:0007669"/>
    <property type="project" value="InterPro"/>
</dbReference>
<dbReference type="Gene3D" id="3.40.710.10">
    <property type="entry name" value="DD-peptidase/beta-lactamase superfamily"/>
    <property type="match status" value="1"/>
</dbReference>
<gene>
    <name evidence="17" type="primary">mrdA</name>
    <name evidence="17" type="ORF">F1B92_02230</name>
</gene>
<dbReference type="InterPro" id="IPR001460">
    <property type="entry name" value="PCN-bd_Tpept"/>
</dbReference>
<reference evidence="17 18" key="2">
    <citation type="submission" date="2020-03" db="EMBL/GenBank/DDBJ databases">
        <title>Campylobacter portucalensis sp. nov., a new species of Campylobacter isolated from the reproductive tract of bulls.</title>
        <authorList>
            <person name="Silva M.F."/>
            <person name="Pereira G."/>
            <person name="Carneiro C."/>
            <person name="Hemphill A."/>
            <person name="Mateus L."/>
            <person name="Lopes-Da-Costa L."/>
            <person name="Silva E."/>
        </authorList>
    </citation>
    <scope>NUCLEOTIDE SEQUENCE [LARGE SCALE GENOMIC DNA]</scope>
    <source>
        <strain evidence="17 18">FMV-PI01</strain>
    </source>
</reference>
<evidence type="ECO:0000256" key="7">
    <source>
        <dbReference type="ARBA" id="ARBA00022692"/>
    </source>
</evidence>
<keyword evidence="7 14" id="KW-0812">Transmembrane</keyword>
<dbReference type="GO" id="GO:0071972">
    <property type="term" value="F:peptidoglycan L,D-transpeptidase activity"/>
    <property type="evidence" value="ECO:0007669"/>
    <property type="project" value="TreeGrafter"/>
</dbReference>
<evidence type="ECO:0000256" key="11">
    <source>
        <dbReference type="ARBA" id="ARBA00022989"/>
    </source>
</evidence>
<evidence type="ECO:0000256" key="10">
    <source>
        <dbReference type="ARBA" id="ARBA00022984"/>
    </source>
</evidence>
<dbReference type="Pfam" id="PF00905">
    <property type="entry name" value="Transpeptidase"/>
    <property type="match status" value="1"/>
</dbReference>
<feature type="domain" description="Penicillin-binding protein transpeptidase" evidence="15">
    <location>
        <begin position="250"/>
        <end position="584"/>
    </location>
</feature>
<dbReference type="InterPro" id="IPR005311">
    <property type="entry name" value="PBP_dimer"/>
</dbReference>
<proteinExistence type="predicted"/>
<evidence type="ECO:0000256" key="12">
    <source>
        <dbReference type="ARBA" id="ARBA00023136"/>
    </source>
</evidence>
<dbReference type="FunFam" id="3.40.710.10:FF:000024">
    <property type="entry name" value="Penicillin-binding protein 2"/>
    <property type="match status" value="1"/>
</dbReference>
<evidence type="ECO:0000259" key="15">
    <source>
        <dbReference type="Pfam" id="PF00905"/>
    </source>
</evidence>
<dbReference type="EC" id="3.4.16.4" evidence="17"/>
<evidence type="ECO:0000259" key="16">
    <source>
        <dbReference type="Pfam" id="PF03717"/>
    </source>
</evidence>
<dbReference type="Gene3D" id="3.30.1390.30">
    <property type="entry name" value="Penicillin-binding protein 2a, domain 3"/>
    <property type="match status" value="1"/>
</dbReference>
<name>A0A6L5WFX3_9BACT</name>
<dbReference type="SUPFAM" id="SSF56601">
    <property type="entry name" value="beta-lactamase/transpeptidase-like"/>
    <property type="match status" value="1"/>
</dbReference>
<dbReference type="Gene3D" id="3.90.1310.10">
    <property type="entry name" value="Penicillin-binding protein 2a (Domain 2)"/>
    <property type="match status" value="1"/>
</dbReference>
<keyword evidence="12 14" id="KW-0472">Membrane</keyword>
<dbReference type="GO" id="GO:0009252">
    <property type="term" value="P:peptidoglycan biosynthetic process"/>
    <property type="evidence" value="ECO:0007669"/>
    <property type="project" value="UniProtKB-KW"/>
</dbReference>
<dbReference type="NCBIfam" id="TIGR03423">
    <property type="entry name" value="pbp2_mrdA"/>
    <property type="match status" value="1"/>
</dbReference>
<keyword evidence="8 17" id="KW-0378">Hydrolase</keyword>
<protein>
    <submittedName>
        <fullName evidence="17">Penicillin-binding protein 2</fullName>
        <ecNumber evidence="17">3.4.16.4</ecNumber>
    </submittedName>
</protein>
<dbReference type="GO" id="GO:0008360">
    <property type="term" value="P:regulation of cell shape"/>
    <property type="evidence" value="ECO:0007669"/>
    <property type="project" value="UniProtKB-KW"/>
</dbReference>
<comment type="subcellular location">
    <subcellularLocation>
        <location evidence="2">Cell membrane</location>
    </subcellularLocation>
    <subcellularLocation>
        <location evidence="1">Membrane</location>
        <topology evidence="1">Single-pass membrane protein</topology>
    </subcellularLocation>
</comment>
<evidence type="ECO:0000256" key="9">
    <source>
        <dbReference type="ARBA" id="ARBA00022960"/>
    </source>
</evidence>
<dbReference type="RefSeq" id="WP_154570287.1">
    <property type="nucleotide sequence ID" value="NZ_VWSJ01000006.1"/>
</dbReference>